<accession>A0A1I8PKC1</accession>
<dbReference type="PANTHER" id="PTHR11257:SF12">
    <property type="entry name" value="EJACULATORY BULB-SPECIFIC PROTEIN 3-RELATED"/>
    <property type="match status" value="1"/>
</dbReference>
<keyword evidence="3" id="KW-1185">Reference proteome</keyword>
<dbReference type="EnsemblMetazoa" id="SCAU008900-RA">
    <property type="protein sequence ID" value="SCAU008900-PA"/>
    <property type="gene ID" value="SCAU008900"/>
</dbReference>
<dbReference type="Gene3D" id="1.10.2080.10">
    <property type="entry name" value="Insect odorant-binding protein A10/Ejaculatory bulb-specific protein 3"/>
    <property type="match status" value="1"/>
</dbReference>
<sequence>MKSTLLLLFIVGILGFCLALPHPPTTAAPLKSTYDSRFDNINIDEILQQERLLKNYVKCLEGTGPCTADGKALKDSANFRDSTRRYSDRLRQMHGETEIWLGQSDTLPYRQSSRGLATFGEDLRSRGYLSQGLSGRKEAGSQRGYVHDYYNY</sequence>
<dbReference type="PANTHER" id="PTHR11257">
    <property type="entry name" value="CHEMOSENSORY PROTEIN-RELATED"/>
    <property type="match status" value="1"/>
</dbReference>
<keyword evidence="1" id="KW-0732">Signal</keyword>
<name>A0A1I8PKC1_STOCA</name>
<dbReference type="SUPFAM" id="SSF100910">
    <property type="entry name" value="Chemosensory protein Csp2"/>
    <property type="match status" value="1"/>
</dbReference>
<protein>
    <submittedName>
        <fullName evidence="2">Uncharacterized protein</fullName>
    </submittedName>
</protein>
<feature type="signal peptide" evidence="1">
    <location>
        <begin position="1"/>
        <end position="19"/>
    </location>
</feature>
<feature type="chain" id="PRO_5015960365" evidence="1">
    <location>
        <begin position="20"/>
        <end position="152"/>
    </location>
</feature>
<proteinExistence type="predicted"/>
<organism evidence="2 3">
    <name type="scientific">Stomoxys calcitrans</name>
    <name type="common">Stable fly</name>
    <name type="synonym">Conops calcitrans</name>
    <dbReference type="NCBI Taxonomy" id="35570"/>
    <lineage>
        <taxon>Eukaryota</taxon>
        <taxon>Metazoa</taxon>
        <taxon>Ecdysozoa</taxon>
        <taxon>Arthropoda</taxon>
        <taxon>Hexapoda</taxon>
        <taxon>Insecta</taxon>
        <taxon>Pterygota</taxon>
        <taxon>Neoptera</taxon>
        <taxon>Endopterygota</taxon>
        <taxon>Diptera</taxon>
        <taxon>Brachycera</taxon>
        <taxon>Muscomorpha</taxon>
        <taxon>Muscoidea</taxon>
        <taxon>Muscidae</taxon>
        <taxon>Stomoxys</taxon>
    </lineage>
</organism>
<dbReference type="Proteomes" id="UP000095300">
    <property type="component" value="Unassembled WGS sequence"/>
</dbReference>
<evidence type="ECO:0000256" key="1">
    <source>
        <dbReference type="SAM" id="SignalP"/>
    </source>
</evidence>
<evidence type="ECO:0000313" key="3">
    <source>
        <dbReference type="Proteomes" id="UP000095300"/>
    </source>
</evidence>
<dbReference type="Pfam" id="PF03392">
    <property type="entry name" value="OS-D"/>
    <property type="match status" value="1"/>
</dbReference>
<dbReference type="InterPro" id="IPR005055">
    <property type="entry name" value="A10/PebIII"/>
</dbReference>
<reference evidence="2" key="1">
    <citation type="submission" date="2020-05" db="UniProtKB">
        <authorList>
            <consortium name="EnsemblMetazoa"/>
        </authorList>
    </citation>
    <scope>IDENTIFICATION</scope>
    <source>
        <strain evidence="2">USDA</strain>
    </source>
</reference>
<dbReference type="InterPro" id="IPR036682">
    <property type="entry name" value="OS_D_A10/PebIII_sf"/>
</dbReference>
<dbReference type="AlphaFoldDB" id="A0A1I8PKC1"/>
<dbReference type="VEuPathDB" id="VectorBase:SCAU008900"/>
<evidence type="ECO:0000313" key="2">
    <source>
        <dbReference type="EnsemblMetazoa" id="SCAU008900-PA"/>
    </source>
</evidence>